<evidence type="ECO:0000313" key="4">
    <source>
        <dbReference type="Proteomes" id="UP001400965"/>
    </source>
</evidence>
<sequence length="106" mass="11796">MIKCLSINCVFNVSGLCSASVVNIEGFDANITPETYCKTFIDSLNSSKIINSTIDNTETSPKNIICSAYNCTYNFSGSCKSSDIQVNSLNSTCETFKKRFYNNYEY</sequence>
<dbReference type="EMBL" id="BAAACP010000028">
    <property type="protein sequence ID" value="GAA0866387.1"/>
    <property type="molecule type" value="Genomic_DNA"/>
</dbReference>
<feature type="chain" id="PRO_5047160955" evidence="1">
    <location>
        <begin position="20"/>
        <end position="106"/>
    </location>
</feature>
<organism evidence="3 4">
    <name type="scientific">Paraclostridium tenue</name>
    <dbReference type="NCBI Taxonomy" id="1737"/>
    <lineage>
        <taxon>Bacteria</taxon>
        <taxon>Bacillati</taxon>
        <taxon>Bacillota</taxon>
        <taxon>Clostridia</taxon>
        <taxon>Peptostreptococcales</taxon>
        <taxon>Peptostreptococcaceae</taxon>
        <taxon>Paraclostridium</taxon>
    </lineage>
</organism>
<evidence type="ECO:0000256" key="1">
    <source>
        <dbReference type="SAM" id="SignalP"/>
    </source>
</evidence>
<name>A0ABN1MAK6_9FIRM</name>
<feature type="signal peptide" evidence="1">
    <location>
        <begin position="1"/>
        <end position="19"/>
    </location>
</feature>
<reference evidence="3 4" key="1">
    <citation type="journal article" date="2019" name="Int. J. Syst. Evol. Microbiol.">
        <title>The Global Catalogue of Microorganisms (GCM) 10K type strain sequencing project: providing services to taxonomists for standard genome sequencing and annotation.</title>
        <authorList>
            <consortium name="The Broad Institute Genomics Platform"/>
            <consortium name="The Broad Institute Genome Sequencing Center for Infectious Disease"/>
            <person name="Wu L."/>
            <person name="Ma J."/>
        </authorList>
    </citation>
    <scope>NUCLEOTIDE SEQUENCE [LARGE SCALE GENOMIC DNA]</scope>
    <source>
        <strain evidence="3 4">JCM 6486</strain>
    </source>
</reference>
<comment type="caution">
    <text evidence="3">The sequence shown here is derived from an EMBL/GenBank/DDBJ whole genome shotgun (WGS) entry which is preliminary data.</text>
</comment>
<dbReference type="Pfam" id="PF07561">
    <property type="entry name" value="DUF1540"/>
    <property type="match status" value="2"/>
</dbReference>
<proteinExistence type="predicted"/>
<keyword evidence="4" id="KW-1185">Reference proteome</keyword>
<protein>
    <submittedName>
        <fullName evidence="3">DUF1540 domain-containing protein</fullName>
    </submittedName>
</protein>
<feature type="domain" description="DUF1540" evidence="2">
    <location>
        <begin position="2"/>
        <end position="40"/>
    </location>
</feature>
<dbReference type="Proteomes" id="UP001400965">
    <property type="component" value="Unassembled WGS sequence"/>
</dbReference>
<keyword evidence="1" id="KW-0732">Signal</keyword>
<evidence type="ECO:0000259" key="2">
    <source>
        <dbReference type="Pfam" id="PF07561"/>
    </source>
</evidence>
<evidence type="ECO:0000313" key="3">
    <source>
        <dbReference type="EMBL" id="GAA0866387.1"/>
    </source>
</evidence>
<feature type="domain" description="DUF1540" evidence="2">
    <location>
        <begin position="64"/>
        <end position="96"/>
    </location>
</feature>
<dbReference type="RefSeq" id="WP_346046992.1">
    <property type="nucleotide sequence ID" value="NZ_BAAACP010000028.1"/>
</dbReference>
<gene>
    <name evidence="3" type="ORF">GCM10008917_27480</name>
</gene>
<dbReference type="InterPro" id="IPR011437">
    <property type="entry name" value="DUF1540"/>
</dbReference>
<accession>A0ABN1MAK6</accession>